<protein>
    <recommendedName>
        <fullName evidence="3">histidine kinase</fullName>
        <ecNumber evidence="3">2.7.13.3</ecNumber>
    </recommendedName>
</protein>
<dbReference type="PANTHER" id="PTHR45339:SF1">
    <property type="entry name" value="HYBRID SIGNAL TRANSDUCTION HISTIDINE KINASE J"/>
    <property type="match status" value="1"/>
</dbReference>
<dbReference type="InterPro" id="IPR004358">
    <property type="entry name" value="Sig_transdc_His_kin-like_C"/>
</dbReference>
<comment type="caution">
    <text evidence="14">The sequence shown here is derived from an EMBL/GenBank/DDBJ whole genome shotgun (WGS) entry which is preliminary data.</text>
</comment>
<dbReference type="Gene3D" id="3.40.50.2300">
    <property type="match status" value="2"/>
</dbReference>
<accession>A0ABT2WYM1</accession>
<evidence type="ECO:0000256" key="2">
    <source>
        <dbReference type="ARBA" id="ARBA00004370"/>
    </source>
</evidence>
<dbReference type="EC" id="2.7.13.3" evidence="3"/>
<evidence type="ECO:0000313" key="14">
    <source>
        <dbReference type="EMBL" id="MCU9846781.1"/>
    </source>
</evidence>
<dbReference type="PROSITE" id="PS50885">
    <property type="entry name" value="HAMP"/>
    <property type="match status" value="1"/>
</dbReference>
<dbReference type="Pfam" id="PF00512">
    <property type="entry name" value="HisKA"/>
    <property type="match status" value="1"/>
</dbReference>
<evidence type="ECO:0000259" key="12">
    <source>
        <dbReference type="PROSITE" id="PS50110"/>
    </source>
</evidence>
<keyword evidence="4 8" id="KW-0597">Phosphoprotein</keyword>
<dbReference type="Pfam" id="PF02518">
    <property type="entry name" value="HATPase_c"/>
    <property type="match status" value="1"/>
</dbReference>
<keyword evidence="6" id="KW-0418">Kinase</keyword>
<feature type="transmembrane region" description="Helical" evidence="10">
    <location>
        <begin position="169"/>
        <end position="190"/>
    </location>
</feature>
<dbReference type="InterPro" id="IPR003594">
    <property type="entry name" value="HATPase_dom"/>
</dbReference>
<dbReference type="SUPFAM" id="SSF52172">
    <property type="entry name" value="CheY-like"/>
    <property type="match status" value="2"/>
</dbReference>
<dbReference type="InterPro" id="IPR001789">
    <property type="entry name" value="Sig_transdc_resp-reg_receiver"/>
</dbReference>
<dbReference type="InterPro" id="IPR005467">
    <property type="entry name" value="His_kinase_dom"/>
</dbReference>
<reference evidence="14 15" key="1">
    <citation type="submission" date="2022-10" db="EMBL/GenBank/DDBJ databases">
        <title>Defluviimonas sp. nov., isolated from ocean surface sediments.</title>
        <authorList>
            <person name="He W."/>
            <person name="Wang L."/>
            <person name="Zhang D.-F."/>
        </authorList>
    </citation>
    <scope>NUCLEOTIDE SEQUENCE [LARGE SCALE GENOMIC DNA]</scope>
    <source>
        <strain evidence="14 15">WL0024</strain>
    </source>
</reference>
<dbReference type="InterPro" id="IPR003660">
    <property type="entry name" value="HAMP_dom"/>
</dbReference>
<dbReference type="SUPFAM" id="SSF47384">
    <property type="entry name" value="Homodimeric domain of signal transducing histidine kinase"/>
    <property type="match status" value="1"/>
</dbReference>
<feature type="modified residue" description="4-aspartylphosphate" evidence="8">
    <location>
        <position position="861"/>
    </location>
</feature>
<evidence type="ECO:0000256" key="6">
    <source>
        <dbReference type="ARBA" id="ARBA00022777"/>
    </source>
</evidence>
<dbReference type="PROSITE" id="PS50110">
    <property type="entry name" value="RESPONSE_REGULATORY"/>
    <property type="match status" value="2"/>
</dbReference>
<dbReference type="SUPFAM" id="SSF55874">
    <property type="entry name" value="ATPase domain of HSP90 chaperone/DNA topoisomerase II/histidine kinase"/>
    <property type="match status" value="1"/>
</dbReference>
<dbReference type="PROSITE" id="PS50109">
    <property type="entry name" value="HIS_KIN"/>
    <property type="match status" value="1"/>
</dbReference>
<dbReference type="Gene3D" id="3.30.565.10">
    <property type="entry name" value="Histidine kinase-like ATPase, C-terminal domain"/>
    <property type="match status" value="1"/>
</dbReference>
<dbReference type="CDD" id="cd16922">
    <property type="entry name" value="HATPase_EvgS-ArcB-TorS-like"/>
    <property type="match status" value="1"/>
</dbReference>
<evidence type="ECO:0000256" key="3">
    <source>
        <dbReference type="ARBA" id="ARBA00012438"/>
    </source>
</evidence>
<evidence type="ECO:0000256" key="10">
    <source>
        <dbReference type="SAM" id="Phobius"/>
    </source>
</evidence>
<keyword evidence="9" id="KW-0175">Coiled coil</keyword>
<evidence type="ECO:0000256" key="1">
    <source>
        <dbReference type="ARBA" id="ARBA00000085"/>
    </source>
</evidence>
<comment type="subcellular location">
    <subcellularLocation>
        <location evidence="2">Membrane</location>
    </subcellularLocation>
</comment>
<dbReference type="SMART" id="SM00388">
    <property type="entry name" value="HisKA"/>
    <property type="match status" value="1"/>
</dbReference>
<dbReference type="CDD" id="cd17546">
    <property type="entry name" value="REC_hyHK_CKI1_RcsC-like"/>
    <property type="match status" value="2"/>
</dbReference>
<evidence type="ECO:0000256" key="5">
    <source>
        <dbReference type="ARBA" id="ARBA00022679"/>
    </source>
</evidence>
<keyword evidence="10" id="KW-1133">Transmembrane helix</keyword>
<gene>
    <name evidence="14" type="ORF">OEZ60_02070</name>
</gene>
<dbReference type="EMBL" id="JAOVQO010000002">
    <property type="protein sequence ID" value="MCU9846781.1"/>
    <property type="molecule type" value="Genomic_DNA"/>
</dbReference>
<feature type="coiled-coil region" evidence="9">
    <location>
        <begin position="233"/>
        <end position="285"/>
    </location>
</feature>
<feature type="transmembrane region" description="Helical" evidence="10">
    <location>
        <begin position="34"/>
        <end position="53"/>
    </location>
</feature>
<evidence type="ECO:0000259" key="13">
    <source>
        <dbReference type="PROSITE" id="PS50885"/>
    </source>
</evidence>
<comment type="catalytic activity">
    <reaction evidence="1">
        <text>ATP + protein L-histidine = ADP + protein N-phospho-L-histidine.</text>
        <dbReference type="EC" id="2.7.13.3"/>
    </reaction>
</comment>
<dbReference type="Pfam" id="PF12860">
    <property type="entry name" value="PAS_7"/>
    <property type="match status" value="1"/>
</dbReference>
<dbReference type="Proteomes" id="UP001209535">
    <property type="component" value="Unassembled WGS sequence"/>
</dbReference>
<evidence type="ECO:0000313" key="15">
    <source>
        <dbReference type="Proteomes" id="UP001209535"/>
    </source>
</evidence>
<feature type="domain" description="Response regulatory" evidence="12">
    <location>
        <begin position="812"/>
        <end position="929"/>
    </location>
</feature>
<evidence type="ECO:0000256" key="8">
    <source>
        <dbReference type="PROSITE-ProRule" id="PRU00169"/>
    </source>
</evidence>
<feature type="domain" description="Histidine kinase" evidence="11">
    <location>
        <begin position="421"/>
        <end position="647"/>
    </location>
</feature>
<dbReference type="CDD" id="cd00082">
    <property type="entry name" value="HisKA"/>
    <property type="match status" value="1"/>
</dbReference>
<dbReference type="SMART" id="SM00448">
    <property type="entry name" value="REC"/>
    <property type="match status" value="2"/>
</dbReference>
<dbReference type="Gene3D" id="1.10.287.130">
    <property type="match status" value="1"/>
</dbReference>
<dbReference type="InterPro" id="IPR003661">
    <property type="entry name" value="HisK_dim/P_dom"/>
</dbReference>
<dbReference type="PANTHER" id="PTHR45339">
    <property type="entry name" value="HYBRID SIGNAL TRANSDUCTION HISTIDINE KINASE J"/>
    <property type="match status" value="1"/>
</dbReference>
<dbReference type="RefSeq" id="WP_263332740.1">
    <property type="nucleotide sequence ID" value="NZ_JAOVQO010000002.1"/>
</dbReference>
<evidence type="ECO:0000256" key="7">
    <source>
        <dbReference type="ARBA" id="ARBA00023012"/>
    </source>
</evidence>
<evidence type="ECO:0000259" key="11">
    <source>
        <dbReference type="PROSITE" id="PS50109"/>
    </source>
</evidence>
<evidence type="ECO:0000256" key="9">
    <source>
        <dbReference type="SAM" id="Coils"/>
    </source>
</evidence>
<sequence>MRRAQTKEGVPRGPDRFRRHHVRRFRLRSVQSKFLAYAIPLVLLSTLMVFGAFEFNARRSAQEQLQTKLNELAQIQSRVVAESLWNVADQQTKLILKALLTDTDVVAAAVYDERKTLVASAGDVEGLRGSRYFAERDIIYTDEGDEIRIGRLEIAFSDARLKAITRERLTLAAVLAAILLLGVTSAALIANRRIIGRPLSLLLESINMAHRSGQRQTVDWQSDDEIGRVVSAFNDLQEQQDAYEAELRASRDELEVRVEARTAELAQAEAEALKAQKQLTDAIASISEGFALFDRDDKLVVANQRYREIMLGDGDVDLPVGILYTDIVRRAAASGRFPKANEDEETWVERQVLRHRKVTEPFIQEVLGDHWQQISNRKTDEGGTVAVHSDITDIKRISDELKRAKDSAEAANEAKSVFLATMSHEIRTPLNGIIGMSTLLGGTKLDPEQRDISATIMTAAETLLTIINDILDFSKVEAGALELERLPLELAETVESSVELIVSKAAEKGIELACSIDQSVPSCVYGDPVRLKQILMNLLNNAVKFTEKGEVVLTLSNKLGIETLKPGDTMLLSFSVRDTGIGIPPDRMDRLFKSFSQVDASTTRRYGGTGLGLVITKRLVELMGGEITVSSQLGVGTTFAFTLPFEVAPPPDRSQRDHSLARIKGHRVLVVDDNRTNRLILTERLRAWQLVAKATGSPNEALDWLAAGERFDLCIVDFKMPEMNGFELTEAIRRQLGAEAPPVVLFSSVSPVDSDFRVEAERVGFSATLTKPAKSSHLLNAIAGAIVKDAELMTPGDDRPDLGLPERLARLKILLVDDNLINRKVGAKILKRMGVDPDVVSSGEEAVTSCQSAHYDVVLMDIEMPEMDGLAAAGLIRANLSEAERPFIVALTANAMSTERETYLQAGMDDYLSKPIDVDALVKSLGKAAFFRGSRPID</sequence>
<feature type="domain" description="HAMP" evidence="13">
    <location>
        <begin position="193"/>
        <end position="245"/>
    </location>
</feature>
<feature type="modified residue" description="4-aspartylphosphate" evidence="8">
    <location>
        <position position="717"/>
    </location>
</feature>
<evidence type="ECO:0000256" key="4">
    <source>
        <dbReference type="ARBA" id="ARBA00022553"/>
    </source>
</evidence>
<keyword evidence="10" id="KW-0472">Membrane</keyword>
<dbReference type="InterPro" id="IPR036890">
    <property type="entry name" value="HATPase_C_sf"/>
</dbReference>
<dbReference type="Gene3D" id="6.10.340.10">
    <property type="match status" value="1"/>
</dbReference>
<name>A0ABT2WYM1_9RHOB</name>
<dbReference type="Gene3D" id="3.30.450.20">
    <property type="entry name" value="PAS domain"/>
    <property type="match status" value="1"/>
</dbReference>
<feature type="domain" description="Response regulatory" evidence="12">
    <location>
        <begin position="667"/>
        <end position="786"/>
    </location>
</feature>
<organism evidence="14 15">
    <name type="scientific">Albidovulum salinarum</name>
    <dbReference type="NCBI Taxonomy" id="2984153"/>
    <lineage>
        <taxon>Bacteria</taxon>
        <taxon>Pseudomonadati</taxon>
        <taxon>Pseudomonadota</taxon>
        <taxon>Alphaproteobacteria</taxon>
        <taxon>Rhodobacterales</taxon>
        <taxon>Paracoccaceae</taxon>
        <taxon>Albidovulum</taxon>
    </lineage>
</organism>
<dbReference type="SMART" id="SM00387">
    <property type="entry name" value="HATPase_c"/>
    <property type="match status" value="1"/>
</dbReference>
<dbReference type="Pfam" id="PF00072">
    <property type="entry name" value="Response_reg"/>
    <property type="match status" value="2"/>
</dbReference>
<dbReference type="InterPro" id="IPR011006">
    <property type="entry name" value="CheY-like_superfamily"/>
</dbReference>
<dbReference type="PRINTS" id="PR00344">
    <property type="entry name" value="BCTRLSENSOR"/>
</dbReference>
<keyword evidence="5" id="KW-0808">Transferase</keyword>
<keyword evidence="15" id="KW-1185">Reference proteome</keyword>
<proteinExistence type="predicted"/>
<dbReference type="InterPro" id="IPR036097">
    <property type="entry name" value="HisK_dim/P_sf"/>
</dbReference>
<keyword evidence="7" id="KW-0902">Two-component regulatory system</keyword>
<keyword evidence="10" id="KW-0812">Transmembrane</keyword>